<dbReference type="AlphaFoldDB" id="A0A1L7X2V7"/>
<organism evidence="3 4">
    <name type="scientific">Phialocephala subalpina</name>
    <dbReference type="NCBI Taxonomy" id="576137"/>
    <lineage>
        <taxon>Eukaryota</taxon>
        <taxon>Fungi</taxon>
        <taxon>Dikarya</taxon>
        <taxon>Ascomycota</taxon>
        <taxon>Pezizomycotina</taxon>
        <taxon>Leotiomycetes</taxon>
        <taxon>Helotiales</taxon>
        <taxon>Mollisiaceae</taxon>
        <taxon>Phialocephala</taxon>
        <taxon>Phialocephala fortinii species complex</taxon>
    </lineage>
</organism>
<evidence type="ECO:0000313" key="4">
    <source>
        <dbReference type="Proteomes" id="UP000184330"/>
    </source>
</evidence>
<dbReference type="Proteomes" id="UP000184330">
    <property type="component" value="Unassembled WGS sequence"/>
</dbReference>
<keyword evidence="1" id="KW-0378">Hydrolase</keyword>
<gene>
    <name evidence="3" type="ORF">PAC_09210</name>
</gene>
<dbReference type="Pfam" id="PF07859">
    <property type="entry name" value="Abhydrolase_3"/>
    <property type="match status" value="1"/>
</dbReference>
<feature type="domain" description="Alpha/beta hydrolase fold-3" evidence="2">
    <location>
        <begin position="151"/>
        <end position="312"/>
    </location>
</feature>
<dbReference type="OrthoDB" id="2152029at2759"/>
<evidence type="ECO:0000256" key="1">
    <source>
        <dbReference type="ARBA" id="ARBA00022801"/>
    </source>
</evidence>
<keyword evidence="4" id="KW-1185">Reference proteome</keyword>
<dbReference type="InterPro" id="IPR029058">
    <property type="entry name" value="AB_hydrolase_fold"/>
</dbReference>
<dbReference type="Gene3D" id="3.40.50.1820">
    <property type="entry name" value="alpha/beta hydrolase"/>
    <property type="match status" value="1"/>
</dbReference>
<dbReference type="EMBL" id="FJOG01000013">
    <property type="protein sequence ID" value="CZR59318.1"/>
    <property type="molecule type" value="Genomic_DNA"/>
</dbReference>
<dbReference type="PANTHER" id="PTHR48081">
    <property type="entry name" value="AB HYDROLASE SUPERFAMILY PROTEIN C4A8.06C"/>
    <property type="match status" value="1"/>
</dbReference>
<dbReference type="PANTHER" id="PTHR48081:SF31">
    <property type="entry name" value="STERYL ACETYL HYDROLASE MUG81-RELATED"/>
    <property type="match status" value="1"/>
</dbReference>
<proteinExistence type="predicted"/>
<name>A0A1L7X2V7_9HELO</name>
<evidence type="ECO:0000259" key="2">
    <source>
        <dbReference type="Pfam" id="PF07859"/>
    </source>
</evidence>
<reference evidence="3 4" key="1">
    <citation type="submission" date="2016-03" db="EMBL/GenBank/DDBJ databases">
        <authorList>
            <person name="Ploux O."/>
        </authorList>
    </citation>
    <scope>NUCLEOTIDE SEQUENCE [LARGE SCALE GENOMIC DNA]</scope>
    <source>
        <strain evidence="3 4">UAMH 11012</strain>
    </source>
</reference>
<dbReference type="SUPFAM" id="SSF53474">
    <property type="entry name" value="alpha/beta-Hydrolases"/>
    <property type="match status" value="1"/>
</dbReference>
<dbReference type="GO" id="GO:0016787">
    <property type="term" value="F:hydrolase activity"/>
    <property type="evidence" value="ECO:0007669"/>
    <property type="project" value="UniProtKB-KW"/>
</dbReference>
<accession>A0A1L7X2V7</accession>
<protein>
    <submittedName>
        <fullName evidence="3">Related to triacylglycerol lipase 2</fullName>
    </submittedName>
</protein>
<sequence>MSVLEKLDVIPGLVSVLTKTLFAFVFGPFKSRKSRPKSYYRYVMLTAMRTTMARLNVRQQHYISTPGDDVYLALCKKHKLTPQSEILEDGTRAHWIGEKGKEAENLIINFHDVGKAGKERLLPLPILRSRTHSPVSETTTASFLANESRLAQPIILTGDSAGANLVMALLSHITHPHPGLGGIQIPKVEFEGSFKGVVLTSPWVSFEVTSDSFQENEPKDVVSISAGKKWSTSFLGTPWPHATAVDAYNQPAGNAVPVSWFEDFPKIVDEVLIVCGSDEVMVDGIRDFKKKLAKGMGEDRVKFFVGENEYHDQPSLDLGIGYKESEEGMQAKEIKRWIASKL</sequence>
<dbReference type="InterPro" id="IPR050300">
    <property type="entry name" value="GDXG_lipolytic_enzyme"/>
</dbReference>
<dbReference type="InterPro" id="IPR013094">
    <property type="entry name" value="AB_hydrolase_3"/>
</dbReference>
<dbReference type="STRING" id="576137.A0A1L7X2V7"/>
<evidence type="ECO:0000313" key="3">
    <source>
        <dbReference type="EMBL" id="CZR59318.1"/>
    </source>
</evidence>